<feature type="domain" description="NAD-dependent epimerase/dehydratase" evidence="2">
    <location>
        <begin position="13"/>
        <end position="188"/>
    </location>
</feature>
<comment type="similarity">
    <text evidence="1">Belongs to the NAD(P)-dependent epimerase/dehydratase family. SDR39U1 subfamily.</text>
</comment>
<reference evidence="4" key="1">
    <citation type="submission" date="2020-01" db="EMBL/GenBank/DDBJ databases">
        <authorList>
            <person name="Meier V. D."/>
            <person name="Meier V D."/>
        </authorList>
    </citation>
    <scope>NUCLEOTIDE SEQUENCE</scope>
    <source>
        <strain evidence="4">HLG_WM_MAG_12</strain>
    </source>
</reference>
<protein>
    <submittedName>
        <fullName evidence="4">Cell division inhibitor</fullName>
    </submittedName>
</protein>
<dbReference type="PANTHER" id="PTHR11092:SF0">
    <property type="entry name" value="EPIMERASE FAMILY PROTEIN SDR39U1"/>
    <property type="match status" value="1"/>
</dbReference>
<evidence type="ECO:0000259" key="3">
    <source>
        <dbReference type="Pfam" id="PF08338"/>
    </source>
</evidence>
<sequence>MVKHLKKEYKVIKITRNDYNSLQKLEYIVSCADVVINLAGANIVKRWTPKYKKVLINSRVDTTKNLVTAINRVANKPSLLISTSAVGIYNNIDIHTESSKNYSTGFLGVLAKNWEDEALKANTKIAILRFGVILGNGGILEKIKLPFKLGLGGTLGSGKQDFSFLHIEDLLRAYKHIIENENLDGTFNLVSPTHITNKVFTKTLGKVLNRPTILPVPKFVLRLALGEAVSVVAKGQKVLPQKLLESGFEFKYKTILDTLTSILGDKK</sequence>
<dbReference type="AlphaFoldDB" id="A0A6S6TIV2"/>
<evidence type="ECO:0000313" key="4">
    <source>
        <dbReference type="EMBL" id="CAA6816410.1"/>
    </source>
</evidence>
<name>A0A6S6TIV2_9BACT</name>
<dbReference type="SUPFAM" id="SSF51735">
    <property type="entry name" value="NAD(P)-binding Rossmann-fold domains"/>
    <property type="match status" value="1"/>
</dbReference>
<dbReference type="InterPro" id="IPR010099">
    <property type="entry name" value="SDR39U1"/>
</dbReference>
<dbReference type="InterPro" id="IPR013549">
    <property type="entry name" value="DUF1731"/>
</dbReference>
<dbReference type="Pfam" id="PF01370">
    <property type="entry name" value="Epimerase"/>
    <property type="match status" value="1"/>
</dbReference>
<accession>A0A6S6TIV2</accession>
<dbReference type="InterPro" id="IPR036291">
    <property type="entry name" value="NAD(P)-bd_dom_sf"/>
</dbReference>
<evidence type="ECO:0000256" key="1">
    <source>
        <dbReference type="ARBA" id="ARBA00009353"/>
    </source>
</evidence>
<dbReference type="InterPro" id="IPR001509">
    <property type="entry name" value="Epimerase_deHydtase"/>
</dbReference>
<dbReference type="PANTHER" id="PTHR11092">
    <property type="entry name" value="SUGAR NUCLEOTIDE EPIMERASE RELATED"/>
    <property type="match status" value="1"/>
</dbReference>
<proteinExistence type="inferred from homology"/>
<dbReference type="NCBIfam" id="TIGR01777">
    <property type="entry name" value="yfcH"/>
    <property type="match status" value="1"/>
</dbReference>
<feature type="domain" description="DUF1731" evidence="3">
    <location>
        <begin position="216"/>
        <end position="261"/>
    </location>
</feature>
<dbReference type="Gene3D" id="3.40.50.720">
    <property type="entry name" value="NAD(P)-binding Rossmann-like Domain"/>
    <property type="match status" value="1"/>
</dbReference>
<organism evidence="4">
    <name type="scientific">uncultured Campylobacterales bacterium</name>
    <dbReference type="NCBI Taxonomy" id="352960"/>
    <lineage>
        <taxon>Bacteria</taxon>
        <taxon>Pseudomonadati</taxon>
        <taxon>Campylobacterota</taxon>
        <taxon>Epsilonproteobacteria</taxon>
        <taxon>Campylobacterales</taxon>
        <taxon>environmental samples</taxon>
    </lineage>
</organism>
<gene>
    <name evidence="4" type="ORF">HELGO_WM27282</name>
</gene>
<dbReference type="Pfam" id="PF08338">
    <property type="entry name" value="DUF1731"/>
    <property type="match status" value="1"/>
</dbReference>
<evidence type="ECO:0000259" key="2">
    <source>
        <dbReference type="Pfam" id="PF01370"/>
    </source>
</evidence>
<dbReference type="EMBL" id="CACVAW010000069">
    <property type="protein sequence ID" value="CAA6816410.1"/>
    <property type="molecule type" value="Genomic_DNA"/>
</dbReference>